<comment type="caution">
    <text evidence="2">The sequence shown here is derived from an EMBL/GenBank/DDBJ whole genome shotgun (WGS) entry which is preliminary data.</text>
</comment>
<evidence type="ECO:0000313" key="2">
    <source>
        <dbReference type="EMBL" id="PSL57378.1"/>
    </source>
</evidence>
<gene>
    <name evidence="2" type="ORF">B0I31_102356</name>
</gene>
<keyword evidence="3" id="KW-1185">Reference proteome</keyword>
<sequence length="68" mass="7391">MRTSSEQDKALRPAKLIAGWTSVVLLLGLLYIAADRGPDQVYVAVVAVLTTLLAVVLTVATLRSLRRR</sequence>
<name>A0A2P8IFY2_SACCR</name>
<feature type="transmembrane region" description="Helical" evidence="1">
    <location>
        <begin position="40"/>
        <end position="62"/>
    </location>
</feature>
<protein>
    <submittedName>
        <fullName evidence="2">Uncharacterized protein</fullName>
    </submittedName>
</protein>
<accession>A0A2P8IFY2</accession>
<proteinExistence type="predicted"/>
<organism evidence="2 3">
    <name type="scientific">Saccharothrix carnea</name>
    <dbReference type="NCBI Taxonomy" id="1280637"/>
    <lineage>
        <taxon>Bacteria</taxon>
        <taxon>Bacillati</taxon>
        <taxon>Actinomycetota</taxon>
        <taxon>Actinomycetes</taxon>
        <taxon>Pseudonocardiales</taxon>
        <taxon>Pseudonocardiaceae</taxon>
        <taxon>Saccharothrix</taxon>
    </lineage>
</organism>
<evidence type="ECO:0000313" key="3">
    <source>
        <dbReference type="Proteomes" id="UP000241118"/>
    </source>
</evidence>
<dbReference type="AlphaFoldDB" id="A0A2P8IFY2"/>
<keyword evidence="1" id="KW-0472">Membrane</keyword>
<dbReference type="EMBL" id="PYAX01000002">
    <property type="protein sequence ID" value="PSL57378.1"/>
    <property type="molecule type" value="Genomic_DNA"/>
</dbReference>
<dbReference type="Proteomes" id="UP000241118">
    <property type="component" value="Unassembled WGS sequence"/>
</dbReference>
<dbReference type="OrthoDB" id="9989227at2"/>
<keyword evidence="1" id="KW-1133">Transmembrane helix</keyword>
<feature type="transmembrane region" description="Helical" evidence="1">
    <location>
        <begin position="16"/>
        <end position="34"/>
    </location>
</feature>
<reference evidence="2 3" key="1">
    <citation type="submission" date="2018-03" db="EMBL/GenBank/DDBJ databases">
        <title>Genomic Encyclopedia of Type Strains, Phase III (KMG-III): the genomes of soil and plant-associated and newly described type strains.</title>
        <authorList>
            <person name="Whitman W."/>
        </authorList>
    </citation>
    <scope>NUCLEOTIDE SEQUENCE [LARGE SCALE GENOMIC DNA]</scope>
    <source>
        <strain evidence="2 3">CGMCC 4.7097</strain>
    </source>
</reference>
<keyword evidence="1" id="KW-0812">Transmembrane</keyword>
<evidence type="ECO:0000256" key="1">
    <source>
        <dbReference type="SAM" id="Phobius"/>
    </source>
</evidence>
<dbReference type="RefSeq" id="WP_106614329.1">
    <property type="nucleotide sequence ID" value="NZ_PYAX01000002.1"/>
</dbReference>